<reference evidence="1" key="1">
    <citation type="submission" date="2023-03" db="EMBL/GenBank/DDBJ databases">
        <title>Massive genome expansion in bonnet fungi (Mycena s.s.) driven by repeated elements and novel gene families across ecological guilds.</title>
        <authorList>
            <consortium name="Lawrence Berkeley National Laboratory"/>
            <person name="Harder C.B."/>
            <person name="Miyauchi S."/>
            <person name="Viragh M."/>
            <person name="Kuo A."/>
            <person name="Thoen E."/>
            <person name="Andreopoulos B."/>
            <person name="Lu D."/>
            <person name="Skrede I."/>
            <person name="Drula E."/>
            <person name="Henrissat B."/>
            <person name="Morin E."/>
            <person name="Kohler A."/>
            <person name="Barry K."/>
            <person name="LaButti K."/>
            <person name="Morin E."/>
            <person name="Salamov A."/>
            <person name="Lipzen A."/>
            <person name="Mereny Z."/>
            <person name="Hegedus B."/>
            <person name="Baldrian P."/>
            <person name="Stursova M."/>
            <person name="Weitz H."/>
            <person name="Taylor A."/>
            <person name="Grigoriev I.V."/>
            <person name="Nagy L.G."/>
            <person name="Martin F."/>
            <person name="Kauserud H."/>
        </authorList>
    </citation>
    <scope>NUCLEOTIDE SEQUENCE</scope>
    <source>
        <strain evidence="1">9284</strain>
    </source>
</reference>
<accession>A0AAD7F6V2</accession>
<comment type="caution">
    <text evidence="1">The sequence shown here is derived from an EMBL/GenBank/DDBJ whole genome shotgun (WGS) entry which is preliminary data.</text>
</comment>
<dbReference type="Proteomes" id="UP001221142">
    <property type="component" value="Unassembled WGS sequence"/>
</dbReference>
<organism evidence="1 2">
    <name type="scientific">Roridomyces roridus</name>
    <dbReference type="NCBI Taxonomy" id="1738132"/>
    <lineage>
        <taxon>Eukaryota</taxon>
        <taxon>Fungi</taxon>
        <taxon>Dikarya</taxon>
        <taxon>Basidiomycota</taxon>
        <taxon>Agaricomycotina</taxon>
        <taxon>Agaricomycetes</taxon>
        <taxon>Agaricomycetidae</taxon>
        <taxon>Agaricales</taxon>
        <taxon>Marasmiineae</taxon>
        <taxon>Mycenaceae</taxon>
        <taxon>Roridomyces</taxon>
    </lineage>
</organism>
<evidence type="ECO:0000313" key="2">
    <source>
        <dbReference type="Proteomes" id="UP001221142"/>
    </source>
</evidence>
<sequence>MPVFLFTTFLASLLALSISQIGLFLAIHGFLRRPMSSKTVSCNTSLRWFGRRFVQFQYNQGAMQPLRASVCRALFCVGTERG</sequence>
<evidence type="ECO:0000313" key="1">
    <source>
        <dbReference type="EMBL" id="KAJ7605787.1"/>
    </source>
</evidence>
<name>A0AAD7F6V2_9AGAR</name>
<protein>
    <submittedName>
        <fullName evidence="1">Uncharacterized protein</fullName>
    </submittedName>
</protein>
<gene>
    <name evidence="1" type="ORF">FB45DRAFT_464450</name>
</gene>
<dbReference type="EMBL" id="JARKIF010000067">
    <property type="protein sequence ID" value="KAJ7605787.1"/>
    <property type="molecule type" value="Genomic_DNA"/>
</dbReference>
<keyword evidence="2" id="KW-1185">Reference proteome</keyword>
<dbReference type="AlphaFoldDB" id="A0AAD7F6V2"/>
<proteinExistence type="predicted"/>